<evidence type="ECO:0000256" key="1">
    <source>
        <dbReference type="SAM" id="SignalP"/>
    </source>
</evidence>
<name>G0U3X6_TRYVY</name>
<feature type="signal peptide" evidence="1">
    <location>
        <begin position="1"/>
        <end position="19"/>
    </location>
</feature>
<keyword evidence="1" id="KW-0732">Signal</keyword>
<accession>G0U3X6</accession>
<dbReference type="EMBL" id="HE573026">
    <property type="protein sequence ID" value="CCC52136.1"/>
    <property type="molecule type" value="Genomic_DNA"/>
</dbReference>
<evidence type="ECO:0000313" key="2">
    <source>
        <dbReference type="EMBL" id="CCC52136.1"/>
    </source>
</evidence>
<sequence length="147" mass="15522">MLSASCAALGCIVLSSIAAIHNPGSPGVAMRLEAKYTDKSHTAHSKGHNVALNLKSGHFVSNGVLTPAKDLEMMGLSHGTADEHKKGCEEGHLVTNMGRTMMQDGTAAGTAVSRERSVLLGLPCSQGSTFIVLNRRPRKLWGPASWM</sequence>
<proteinExistence type="predicted"/>
<feature type="chain" id="PRO_5003410396" evidence="1">
    <location>
        <begin position="20"/>
        <end position="147"/>
    </location>
</feature>
<organism evidence="2">
    <name type="scientific">Trypanosoma vivax (strain Y486)</name>
    <dbReference type="NCBI Taxonomy" id="1055687"/>
    <lineage>
        <taxon>Eukaryota</taxon>
        <taxon>Discoba</taxon>
        <taxon>Euglenozoa</taxon>
        <taxon>Kinetoplastea</taxon>
        <taxon>Metakinetoplastina</taxon>
        <taxon>Trypanosomatida</taxon>
        <taxon>Trypanosomatidae</taxon>
        <taxon>Trypanosoma</taxon>
        <taxon>Duttonella</taxon>
    </lineage>
</organism>
<protein>
    <submittedName>
        <fullName evidence="2">Uncharacterized protein</fullName>
    </submittedName>
</protein>
<dbReference type="AlphaFoldDB" id="G0U3X6"/>
<gene>
    <name evidence="2" type="ORF">TVY486_1011790</name>
</gene>
<dbReference type="VEuPathDB" id="TriTrypDB:TvY486_1011790"/>
<reference evidence="2" key="1">
    <citation type="journal article" date="2012" name="Proc. Natl. Acad. Sci. U.S.A.">
        <title>Antigenic diversity is generated by distinct evolutionary mechanisms in African trypanosome species.</title>
        <authorList>
            <person name="Jackson A.P."/>
            <person name="Berry A."/>
            <person name="Aslett M."/>
            <person name="Allison H.C."/>
            <person name="Burton P."/>
            <person name="Vavrova-Anderson J."/>
            <person name="Brown R."/>
            <person name="Browne H."/>
            <person name="Corton N."/>
            <person name="Hauser H."/>
            <person name="Gamble J."/>
            <person name="Gilderthorp R."/>
            <person name="Marcello L."/>
            <person name="McQuillan J."/>
            <person name="Otto T.D."/>
            <person name="Quail M.A."/>
            <person name="Sanders M.J."/>
            <person name="van Tonder A."/>
            <person name="Ginger M.L."/>
            <person name="Field M.C."/>
            <person name="Barry J.D."/>
            <person name="Hertz-Fowler C."/>
            <person name="Berriman M."/>
        </authorList>
    </citation>
    <scope>NUCLEOTIDE SEQUENCE</scope>
    <source>
        <strain evidence="2">Y486</strain>
    </source>
</reference>